<accession>A0A9W8G9P7</accession>
<proteinExistence type="predicted"/>
<feature type="compositionally biased region" description="Basic and acidic residues" evidence="1">
    <location>
        <begin position="337"/>
        <end position="349"/>
    </location>
</feature>
<feature type="region of interest" description="Disordered" evidence="1">
    <location>
        <begin position="329"/>
        <end position="355"/>
    </location>
</feature>
<evidence type="ECO:0000313" key="3">
    <source>
        <dbReference type="EMBL" id="KAJ2678752.1"/>
    </source>
</evidence>
<sequence length="911" mass="101137">MSQLLLPFTRNVLQKCFSVYSKQGPTTAIAAAACRRRPYKSNVEFSQRKKLLFEQRLYSTTAFLRQQQPHNTAKENSNRALLQDCILDVVEQAEELGGQDCSTWDEKKALDILKACEHIAFETNGTCTDDVLKVCYAADRLGRGILHPNAKSFSPIVFTKYLEFYARLARPDITQKALRRNKLRCGQSFASVYAAQQLALLRFFIDKEPGSNMRILSKTTSDSMDSNQLANMIQSRLAHRSVQEIVRGAVRSYRFSRGFVKALAYASFAAVVVLIAKFAWIWNITFLVDMSIPTKLMYYSAAAVVLTLLARFALRYSVMGILTAPAPFHNSSARSSRASERKDLNEAKGKACNTSAKQISPEKDIRARAIIRNAFPGAPADEAMVELSEILAVEDLANPPRVSWQLRLALLWSRFARRFAVVEPMFVSEHGLKQRMAHMWLRNLTLMVPSDYSRSPGTTTITSRELQEFTAYVKQNFGSIPLALTANDIQAIASFVTHDVDSTAMKEFLGLVTDGHFGLMRSEAANTAPDTLDYLLNFVTEPSVAVAGGSQTSGFDRTLPSDIARHKEGAVIQMLATCIHMLSRTPTNAKNQALLRISLQTLLNTKNIPISATLYRSAFSAATGVLNSSEISRLLAESFEQRYRDGDRYVVHIIKHSHTFKHVGWKLPSIVNADPEMQNLVVGCISPYIAYLSQETSISDTASAKQDAVSKLVSRWRTVGILDNLSSLQCLCLAVRSLALLSAKELAPRQVDGWVAFGLQIADGALGQKSITAATGDEVIVRALYQLLEQALRFCVSKNASSCGMQIYKAWKMMADRHPALKVHATAAFNSLLIKALTKHPNSQMQVVWALEILDDMGKLDQTPSRQAFDALCVAAAHTNIDISKQIKHWTQNIKAKAKDQKMNALVQSIL</sequence>
<name>A0A9W8G9P7_9FUNG</name>
<evidence type="ECO:0000313" key="4">
    <source>
        <dbReference type="Proteomes" id="UP001151518"/>
    </source>
</evidence>
<feature type="transmembrane region" description="Helical" evidence="2">
    <location>
        <begin position="262"/>
        <end position="284"/>
    </location>
</feature>
<gene>
    <name evidence="3" type="ORF">GGI25_002137</name>
</gene>
<organism evidence="3 4">
    <name type="scientific">Coemansia spiralis</name>
    <dbReference type="NCBI Taxonomy" id="417178"/>
    <lineage>
        <taxon>Eukaryota</taxon>
        <taxon>Fungi</taxon>
        <taxon>Fungi incertae sedis</taxon>
        <taxon>Zoopagomycota</taxon>
        <taxon>Kickxellomycotina</taxon>
        <taxon>Kickxellomycetes</taxon>
        <taxon>Kickxellales</taxon>
        <taxon>Kickxellaceae</taxon>
        <taxon>Coemansia</taxon>
    </lineage>
</organism>
<protein>
    <submittedName>
        <fullName evidence="3">Uncharacterized protein</fullName>
    </submittedName>
</protein>
<reference evidence="3" key="1">
    <citation type="submission" date="2022-07" db="EMBL/GenBank/DDBJ databases">
        <title>Phylogenomic reconstructions and comparative analyses of Kickxellomycotina fungi.</title>
        <authorList>
            <person name="Reynolds N.K."/>
            <person name="Stajich J.E."/>
            <person name="Barry K."/>
            <person name="Grigoriev I.V."/>
            <person name="Crous P."/>
            <person name="Smith M.E."/>
        </authorList>
    </citation>
    <scope>NUCLEOTIDE SEQUENCE</scope>
    <source>
        <strain evidence="3">NRRL 3115</strain>
    </source>
</reference>
<dbReference type="OrthoDB" id="5524987at2759"/>
<dbReference type="Proteomes" id="UP001151518">
    <property type="component" value="Unassembled WGS sequence"/>
</dbReference>
<comment type="caution">
    <text evidence="3">The sequence shown here is derived from an EMBL/GenBank/DDBJ whole genome shotgun (WGS) entry which is preliminary data.</text>
</comment>
<keyword evidence="2" id="KW-0472">Membrane</keyword>
<keyword evidence="2" id="KW-0812">Transmembrane</keyword>
<dbReference type="EMBL" id="JANBTW010000018">
    <property type="protein sequence ID" value="KAJ2678752.1"/>
    <property type="molecule type" value="Genomic_DNA"/>
</dbReference>
<feature type="transmembrane region" description="Helical" evidence="2">
    <location>
        <begin position="296"/>
        <end position="314"/>
    </location>
</feature>
<dbReference type="AlphaFoldDB" id="A0A9W8G9P7"/>
<evidence type="ECO:0000256" key="1">
    <source>
        <dbReference type="SAM" id="MobiDB-lite"/>
    </source>
</evidence>
<evidence type="ECO:0000256" key="2">
    <source>
        <dbReference type="SAM" id="Phobius"/>
    </source>
</evidence>
<keyword evidence="2" id="KW-1133">Transmembrane helix</keyword>